<dbReference type="InterPro" id="IPR001242">
    <property type="entry name" value="Condensation_dom"/>
</dbReference>
<dbReference type="Pfam" id="PF00668">
    <property type="entry name" value="Condensation"/>
    <property type="match status" value="1"/>
</dbReference>
<dbReference type="GO" id="GO:0008610">
    <property type="term" value="P:lipid biosynthetic process"/>
    <property type="evidence" value="ECO:0007669"/>
    <property type="project" value="UniProtKB-ARBA"/>
</dbReference>
<reference evidence="2 3" key="1">
    <citation type="submission" date="2012-05" db="EMBL/GenBank/DDBJ databases">
        <title>Finished chromosome of genome of Oscillatoria sp. PCC 7112.</title>
        <authorList>
            <consortium name="US DOE Joint Genome Institute"/>
            <person name="Gugger M."/>
            <person name="Coursin T."/>
            <person name="Rippka R."/>
            <person name="Tandeau De Marsac N."/>
            <person name="Huntemann M."/>
            <person name="Wei C.-L."/>
            <person name="Han J."/>
            <person name="Detter J.C."/>
            <person name="Han C."/>
            <person name="Tapia R."/>
            <person name="Davenport K."/>
            <person name="Daligault H."/>
            <person name="Erkkila T."/>
            <person name="Gu W."/>
            <person name="Munk A.C.C."/>
            <person name="Teshima H."/>
            <person name="Xu Y."/>
            <person name="Chain P."/>
            <person name="Chen A."/>
            <person name="Krypides N."/>
            <person name="Mavromatis K."/>
            <person name="Markowitz V."/>
            <person name="Szeto E."/>
            <person name="Ivanova N."/>
            <person name="Mikhailova N."/>
            <person name="Ovchinnikova G."/>
            <person name="Pagani I."/>
            <person name="Pati A."/>
            <person name="Goodwin L."/>
            <person name="Peters L."/>
            <person name="Pitluck S."/>
            <person name="Woyke T."/>
            <person name="Kerfeld C."/>
        </authorList>
    </citation>
    <scope>NUCLEOTIDE SEQUENCE [LARGE SCALE GENOMIC DNA]</scope>
    <source>
        <strain evidence="2 3">PCC 7112</strain>
    </source>
</reference>
<dbReference type="SUPFAM" id="SSF52777">
    <property type="entry name" value="CoA-dependent acyltransferases"/>
    <property type="match status" value="1"/>
</dbReference>
<dbReference type="eggNOG" id="COG1020">
    <property type="taxonomic scope" value="Bacteria"/>
</dbReference>
<dbReference type="GO" id="GO:0003824">
    <property type="term" value="F:catalytic activity"/>
    <property type="evidence" value="ECO:0007669"/>
    <property type="project" value="InterPro"/>
</dbReference>
<evidence type="ECO:0000259" key="1">
    <source>
        <dbReference type="Pfam" id="PF00668"/>
    </source>
</evidence>
<keyword evidence="3" id="KW-1185">Reference proteome</keyword>
<proteinExistence type="predicted"/>
<dbReference type="EMBL" id="CP003614">
    <property type="protein sequence ID" value="AFZ05607.1"/>
    <property type="molecule type" value="Genomic_DNA"/>
</dbReference>
<dbReference type="InterPro" id="IPR023213">
    <property type="entry name" value="CAT-like_dom_sf"/>
</dbReference>
<dbReference type="KEGG" id="oni:Osc7112_1051"/>
<protein>
    <submittedName>
        <fullName evidence="2">Condensation domain protein</fullName>
    </submittedName>
</protein>
<accession>K9VDR5</accession>
<dbReference type="PATRIC" id="fig|179408.3.peg.1287"/>
<sequence>MASEIFDKSFTNDIEKLNISSEAEVFVFPASFAQQRLWFLDQFAPENPFYNVVTALRLTGSLNLTALEQTFNEIVQRHETLRTTFAAVSGQPVQIISPAF</sequence>
<dbReference type="AlphaFoldDB" id="K9VDR5"/>
<dbReference type="STRING" id="179408.Osc7112_1051"/>
<feature type="domain" description="Condensation" evidence="1">
    <location>
        <begin position="28"/>
        <end position="97"/>
    </location>
</feature>
<dbReference type="Proteomes" id="UP000010478">
    <property type="component" value="Chromosome"/>
</dbReference>
<evidence type="ECO:0000313" key="2">
    <source>
        <dbReference type="EMBL" id="AFZ05607.1"/>
    </source>
</evidence>
<gene>
    <name evidence="2" type="ORF">Osc7112_1051</name>
</gene>
<evidence type="ECO:0000313" key="3">
    <source>
        <dbReference type="Proteomes" id="UP000010478"/>
    </source>
</evidence>
<dbReference type="Gene3D" id="3.30.559.10">
    <property type="entry name" value="Chloramphenicol acetyltransferase-like domain"/>
    <property type="match status" value="1"/>
</dbReference>
<name>K9VDR5_9CYAN</name>
<organism evidence="2 3">
    <name type="scientific">Phormidium nigroviride PCC 7112</name>
    <dbReference type="NCBI Taxonomy" id="179408"/>
    <lineage>
        <taxon>Bacteria</taxon>
        <taxon>Bacillati</taxon>
        <taxon>Cyanobacteriota</taxon>
        <taxon>Cyanophyceae</taxon>
        <taxon>Oscillatoriophycideae</taxon>
        <taxon>Oscillatoriales</taxon>
        <taxon>Oscillatoriaceae</taxon>
        <taxon>Phormidium</taxon>
    </lineage>
</organism>
<dbReference type="HOGENOM" id="CLU_2303077_0_0_3"/>